<dbReference type="PROSITE" id="PS50943">
    <property type="entry name" value="HTH_CROC1"/>
    <property type="match status" value="1"/>
</dbReference>
<sequence>MVRAKESLKNKVPELVRFGEAVRARRKACGYSQEAFGDACGIDRSYIGGIERGEHNLALINILKIIATLNLQPSEFFEALDAPTPAAFAERKSKSKH</sequence>
<dbReference type="Proteomes" id="UP000323105">
    <property type="component" value="Unassembled WGS sequence"/>
</dbReference>
<feature type="domain" description="HTH cro/C1-type" evidence="1">
    <location>
        <begin position="22"/>
        <end position="76"/>
    </location>
</feature>
<dbReference type="AlphaFoldDB" id="A0A5A7MK10"/>
<dbReference type="InterPro" id="IPR010982">
    <property type="entry name" value="Lambda_DNA-bd_dom_sf"/>
</dbReference>
<protein>
    <recommendedName>
        <fullName evidence="1">HTH cro/C1-type domain-containing protein</fullName>
    </recommendedName>
</protein>
<dbReference type="EMBL" id="BKBW01000019">
    <property type="protein sequence ID" value="GEQ77820.1"/>
    <property type="molecule type" value="Genomic_DNA"/>
</dbReference>
<dbReference type="Gene3D" id="1.10.260.40">
    <property type="entry name" value="lambda repressor-like DNA-binding domains"/>
    <property type="match status" value="1"/>
</dbReference>
<evidence type="ECO:0000313" key="3">
    <source>
        <dbReference type="Proteomes" id="UP000323105"/>
    </source>
</evidence>
<dbReference type="SMART" id="SM00530">
    <property type="entry name" value="HTH_XRE"/>
    <property type="match status" value="1"/>
</dbReference>
<gene>
    <name evidence="2" type="ORF">CTTA_4825</name>
</gene>
<organism evidence="2 3">
    <name type="scientific">Comamonas testosteroni</name>
    <name type="common">Pseudomonas testosteroni</name>
    <dbReference type="NCBI Taxonomy" id="285"/>
    <lineage>
        <taxon>Bacteria</taxon>
        <taxon>Pseudomonadati</taxon>
        <taxon>Pseudomonadota</taxon>
        <taxon>Betaproteobacteria</taxon>
        <taxon>Burkholderiales</taxon>
        <taxon>Comamonadaceae</taxon>
        <taxon>Comamonas</taxon>
    </lineage>
</organism>
<dbReference type="InterPro" id="IPR001387">
    <property type="entry name" value="Cro/C1-type_HTH"/>
</dbReference>
<comment type="caution">
    <text evidence="2">The sequence shown here is derived from an EMBL/GenBank/DDBJ whole genome shotgun (WGS) entry which is preliminary data.</text>
</comment>
<dbReference type="GO" id="GO:0003677">
    <property type="term" value="F:DNA binding"/>
    <property type="evidence" value="ECO:0007669"/>
    <property type="project" value="InterPro"/>
</dbReference>
<dbReference type="SUPFAM" id="SSF47413">
    <property type="entry name" value="lambda repressor-like DNA-binding domains"/>
    <property type="match status" value="1"/>
</dbReference>
<proteinExistence type="predicted"/>
<dbReference type="CDD" id="cd00093">
    <property type="entry name" value="HTH_XRE"/>
    <property type="match status" value="1"/>
</dbReference>
<name>A0A5A7MK10_COMTE</name>
<reference evidence="2 3" key="1">
    <citation type="journal article" date="2019" name="Microbiol. Resour. Announc.">
        <title>Draft Genome Sequence of Comamonas testosteroni TA441, a Bacterium That Has a Cryptic Phenol Degradation Gene Cluster.</title>
        <authorList>
            <person name="Arai H."/>
            <person name="Ishii M."/>
        </authorList>
    </citation>
    <scope>NUCLEOTIDE SEQUENCE [LARGE SCALE GENOMIC DNA]</scope>
    <source>
        <strain evidence="2 3">TA441</strain>
    </source>
</reference>
<dbReference type="Pfam" id="PF01381">
    <property type="entry name" value="HTH_3"/>
    <property type="match status" value="1"/>
</dbReference>
<accession>A0A5A7MK10</accession>
<evidence type="ECO:0000259" key="1">
    <source>
        <dbReference type="PROSITE" id="PS50943"/>
    </source>
</evidence>
<evidence type="ECO:0000313" key="2">
    <source>
        <dbReference type="EMBL" id="GEQ77820.1"/>
    </source>
</evidence>